<feature type="region of interest" description="Disordered" evidence="1">
    <location>
        <begin position="1"/>
        <end position="30"/>
    </location>
</feature>
<protein>
    <submittedName>
        <fullName evidence="2">Uncharacterized protein</fullName>
    </submittedName>
</protein>
<dbReference type="EMBL" id="GBXM01060182">
    <property type="protein sequence ID" value="JAH48395.1"/>
    <property type="molecule type" value="Transcribed_RNA"/>
</dbReference>
<dbReference type="Gene3D" id="1.10.20.10">
    <property type="entry name" value="Histone, subunit A"/>
    <property type="match status" value="1"/>
</dbReference>
<name>A0A0E9T643_ANGAN</name>
<dbReference type="InterPro" id="IPR009072">
    <property type="entry name" value="Histone-fold"/>
</dbReference>
<organism evidence="2">
    <name type="scientific">Anguilla anguilla</name>
    <name type="common">European freshwater eel</name>
    <name type="synonym">Muraena anguilla</name>
    <dbReference type="NCBI Taxonomy" id="7936"/>
    <lineage>
        <taxon>Eukaryota</taxon>
        <taxon>Metazoa</taxon>
        <taxon>Chordata</taxon>
        <taxon>Craniata</taxon>
        <taxon>Vertebrata</taxon>
        <taxon>Euteleostomi</taxon>
        <taxon>Actinopterygii</taxon>
        <taxon>Neopterygii</taxon>
        <taxon>Teleostei</taxon>
        <taxon>Anguilliformes</taxon>
        <taxon>Anguillidae</taxon>
        <taxon>Anguilla</taxon>
    </lineage>
</organism>
<sequence length="60" mass="6432">MSGRGKTGKARAKAKTRSSRARSSVSCGPCSPAAEERYYAERVGDWSACLFGCCTRVSHC</sequence>
<reference evidence="2" key="1">
    <citation type="submission" date="2014-11" db="EMBL/GenBank/DDBJ databases">
        <authorList>
            <person name="Amaro Gonzalez C."/>
        </authorList>
    </citation>
    <scope>NUCLEOTIDE SEQUENCE</scope>
</reference>
<dbReference type="GO" id="GO:0046982">
    <property type="term" value="F:protein heterodimerization activity"/>
    <property type="evidence" value="ECO:0007669"/>
    <property type="project" value="InterPro"/>
</dbReference>
<proteinExistence type="predicted"/>
<reference evidence="2" key="2">
    <citation type="journal article" date="2015" name="Fish Shellfish Immunol.">
        <title>Early steps in the European eel (Anguilla anguilla)-Vibrio vulnificus interaction in the gills: Role of the RtxA13 toxin.</title>
        <authorList>
            <person name="Callol A."/>
            <person name="Pajuelo D."/>
            <person name="Ebbesson L."/>
            <person name="Teles M."/>
            <person name="MacKenzie S."/>
            <person name="Amaro C."/>
        </authorList>
    </citation>
    <scope>NUCLEOTIDE SEQUENCE</scope>
</reference>
<accession>A0A0E9T643</accession>
<dbReference type="AlphaFoldDB" id="A0A0E9T643"/>
<feature type="compositionally biased region" description="Basic residues" evidence="1">
    <location>
        <begin position="1"/>
        <end position="20"/>
    </location>
</feature>
<evidence type="ECO:0000313" key="2">
    <source>
        <dbReference type="EMBL" id="JAH48395.1"/>
    </source>
</evidence>
<evidence type="ECO:0000256" key="1">
    <source>
        <dbReference type="SAM" id="MobiDB-lite"/>
    </source>
</evidence>